<dbReference type="OrthoDB" id="6161911at2759"/>
<protein>
    <submittedName>
        <fullName evidence="2">Uncharacterized protein</fullName>
    </submittedName>
</protein>
<comment type="caution">
    <text evidence="2">The sequence shown here is derived from an EMBL/GenBank/DDBJ whole genome shotgun (WGS) entry which is preliminary data.</text>
</comment>
<gene>
    <name evidence="2" type="ORF">AWC38_SpisGene4642</name>
</gene>
<dbReference type="InterPro" id="IPR026193">
    <property type="entry name" value="NDUFV3"/>
</dbReference>
<sequence length="105" mass="12034">MAALAKNISSRNLRQFAVRFPTALWRLTSSSSTTDGSDPPHVVNSSSPTEIKEEVTDISTYKVKEYYSYDEYSFYDLENVIDATGKRQMQPNPMEKYTHTNPWTT</sequence>
<accession>A0A2B4SMJ8</accession>
<dbReference type="EMBL" id="LSMT01000048">
    <property type="protein sequence ID" value="PFX30586.1"/>
    <property type="molecule type" value="Genomic_DNA"/>
</dbReference>
<organism evidence="2 3">
    <name type="scientific">Stylophora pistillata</name>
    <name type="common">Smooth cauliflower coral</name>
    <dbReference type="NCBI Taxonomy" id="50429"/>
    <lineage>
        <taxon>Eukaryota</taxon>
        <taxon>Metazoa</taxon>
        <taxon>Cnidaria</taxon>
        <taxon>Anthozoa</taxon>
        <taxon>Hexacorallia</taxon>
        <taxon>Scleractinia</taxon>
        <taxon>Astrocoeniina</taxon>
        <taxon>Pocilloporidae</taxon>
        <taxon>Stylophora</taxon>
    </lineage>
</organism>
<name>A0A2B4SMJ8_STYPI</name>
<keyword evidence="3" id="KW-1185">Reference proteome</keyword>
<dbReference type="GO" id="GO:0045271">
    <property type="term" value="C:respiratory chain complex I"/>
    <property type="evidence" value="ECO:0007669"/>
    <property type="project" value="InterPro"/>
</dbReference>
<feature type="region of interest" description="Disordered" evidence="1">
    <location>
        <begin position="29"/>
        <end position="50"/>
    </location>
</feature>
<evidence type="ECO:0000256" key="1">
    <source>
        <dbReference type="SAM" id="MobiDB-lite"/>
    </source>
</evidence>
<dbReference type="Proteomes" id="UP000225706">
    <property type="component" value="Unassembled WGS sequence"/>
</dbReference>
<proteinExistence type="predicted"/>
<evidence type="ECO:0000313" key="3">
    <source>
        <dbReference type="Proteomes" id="UP000225706"/>
    </source>
</evidence>
<dbReference type="AlphaFoldDB" id="A0A2B4SMJ8"/>
<reference evidence="3" key="1">
    <citation type="journal article" date="2017" name="bioRxiv">
        <title>Comparative analysis of the genomes of Stylophora pistillata and Acropora digitifera provides evidence for extensive differences between species of corals.</title>
        <authorList>
            <person name="Voolstra C.R."/>
            <person name="Li Y."/>
            <person name="Liew Y.J."/>
            <person name="Baumgarten S."/>
            <person name="Zoccola D."/>
            <person name="Flot J.-F."/>
            <person name="Tambutte S."/>
            <person name="Allemand D."/>
            <person name="Aranda M."/>
        </authorList>
    </citation>
    <scope>NUCLEOTIDE SEQUENCE [LARGE SCALE GENOMIC DNA]</scope>
</reference>
<evidence type="ECO:0000313" key="2">
    <source>
        <dbReference type="EMBL" id="PFX30586.1"/>
    </source>
</evidence>
<dbReference type="GO" id="GO:0005739">
    <property type="term" value="C:mitochondrion"/>
    <property type="evidence" value="ECO:0007669"/>
    <property type="project" value="InterPro"/>
</dbReference>
<feature type="region of interest" description="Disordered" evidence="1">
    <location>
        <begin position="85"/>
        <end position="105"/>
    </location>
</feature>
<dbReference type="Pfam" id="PF15880">
    <property type="entry name" value="NDUFV3"/>
    <property type="match status" value="1"/>
</dbReference>